<dbReference type="OrthoDB" id="498523at2759"/>
<dbReference type="AlphaFoldDB" id="A0A8S1J644"/>
<dbReference type="PANTHER" id="PTHR24171">
    <property type="entry name" value="ANKYRIN REPEAT DOMAIN-CONTAINING PROTEIN 39-RELATED"/>
    <property type="match status" value="1"/>
</dbReference>
<dbReference type="Pfam" id="PF12796">
    <property type="entry name" value="Ank_2"/>
    <property type="match status" value="1"/>
</dbReference>
<evidence type="ECO:0000256" key="1">
    <source>
        <dbReference type="ARBA" id="ARBA00022737"/>
    </source>
</evidence>
<dbReference type="SMART" id="SM00248">
    <property type="entry name" value="ANK"/>
    <property type="match status" value="2"/>
</dbReference>
<evidence type="ECO:0000256" key="2">
    <source>
        <dbReference type="ARBA" id="ARBA00023043"/>
    </source>
</evidence>
<dbReference type="Proteomes" id="UP000708148">
    <property type="component" value="Unassembled WGS sequence"/>
</dbReference>
<reference evidence="4" key="1">
    <citation type="submission" date="2020-12" db="EMBL/GenBank/DDBJ databases">
        <authorList>
            <person name="Iha C."/>
        </authorList>
    </citation>
    <scope>NUCLEOTIDE SEQUENCE</scope>
</reference>
<evidence type="ECO:0000313" key="5">
    <source>
        <dbReference type="Proteomes" id="UP000708148"/>
    </source>
</evidence>
<dbReference type="SUPFAM" id="SSF48403">
    <property type="entry name" value="Ankyrin repeat"/>
    <property type="match status" value="1"/>
</dbReference>
<evidence type="ECO:0000256" key="3">
    <source>
        <dbReference type="PROSITE-ProRule" id="PRU00023"/>
    </source>
</evidence>
<dbReference type="InterPro" id="IPR036770">
    <property type="entry name" value="Ankyrin_rpt-contain_sf"/>
</dbReference>
<gene>
    <name evidence="4" type="ORF">OSTQU699_LOCUS6698</name>
</gene>
<keyword evidence="2 3" id="KW-0040">ANK repeat</keyword>
<feature type="repeat" description="ANK" evidence="3">
    <location>
        <begin position="62"/>
        <end position="94"/>
    </location>
</feature>
<organism evidence="4 5">
    <name type="scientific">Ostreobium quekettii</name>
    <dbReference type="NCBI Taxonomy" id="121088"/>
    <lineage>
        <taxon>Eukaryota</taxon>
        <taxon>Viridiplantae</taxon>
        <taxon>Chlorophyta</taxon>
        <taxon>core chlorophytes</taxon>
        <taxon>Ulvophyceae</taxon>
        <taxon>TCBD clade</taxon>
        <taxon>Bryopsidales</taxon>
        <taxon>Ostreobineae</taxon>
        <taxon>Ostreobiaceae</taxon>
        <taxon>Ostreobium</taxon>
    </lineage>
</organism>
<keyword evidence="1" id="KW-0677">Repeat</keyword>
<keyword evidence="5" id="KW-1185">Reference proteome</keyword>
<dbReference type="Gene3D" id="1.25.40.20">
    <property type="entry name" value="Ankyrin repeat-containing domain"/>
    <property type="match status" value="2"/>
</dbReference>
<dbReference type="EMBL" id="CAJHUC010001503">
    <property type="protein sequence ID" value="CAD7701339.1"/>
    <property type="molecule type" value="Genomic_DNA"/>
</dbReference>
<accession>A0A8S1J644</accession>
<evidence type="ECO:0008006" key="6">
    <source>
        <dbReference type="Google" id="ProtNLM"/>
    </source>
</evidence>
<dbReference type="PROSITE" id="PS50088">
    <property type="entry name" value="ANK_REPEAT"/>
    <property type="match status" value="1"/>
</dbReference>
<sequence>MAAAFGGHVGAVQALVDGDADANAQNSRRKTALHQAPLLFDRIGVAKALVEAGAFVNLEDNKANTPLHIASQFGAKNIVSYLLTVGADPEAVNSESLTPREIICDCLEFAEFPSSLQCPKGKCDSGDDISSIRRIIDGERTALEQE</sequence>
<evidence type="ECO:0000313" key="4">
    <source>
        <dbReference type="EMBL" id="CAD7701339.1"/>
    </source>
</evidence>
<proteinExistence type="predicted"/>
<dbReference type="PROSITE" id="PS50297">
    <property type="entry name" value="ANK_REP_REGION"/>
    <property type="match status" value="1"/>
</dbReference>
<comment type="caution">
    <text evidence="4">The sequence shown here is derived from an EMBL/GenBank/DDBJ whole genome shotgun (WGS) entry which is preliminary data.</text>
</comment>
<dbReference type="InterPro" id="IPR002110">
    <property type="entry name" value="Ankyrin_rpt"/>
</dbReference>
<protein>
    <recommendedName>
        <fullName evidence="6">Ankyrin repeat protein</fullName>
    </recommendedName>
</protein>
<name>A0A8S1J644_9CHLO</name>